<accession>A0A2W2CF58</accession>
<reference evidence="1 2" key="1">
    <citation type="submission" date="2018-01" db="EMBL/GenBank/DDBJ databases">
        <title>Draft genome sequence of Jishengella endophytica.</title>
        <authorList>
            <person name="Sahin N."/>
            <person name="Ay H."/>
            <person name="Saygin H."/>
        </authorList>
    </citation>
    <scope>NUCLEOTIDE SEQUENCE [LARGE SCALE GENOMIC DNA]</scope>
    <source>
        <strain evidence="1 2">DSM 45430</strain>
    </source>
</reference>
<evidence type="ECO:0000313" key="1">
    <source>
        <dbReference type="EMBL" id="PZF96420.1"/>
    </source>
</evidence>
<dbReference type="Proteomes" id="UP000248627">
    <property type="component" value="Unassembled WGS sequence"/>
</dbReference>
<proteinExistence type="predicted"/>
<evidence type="ECO:0000313" key="2">
    <source>
        <dbReference type="Proteomes" id="UP000248627"/>
    </source>
</evidence>
<gene>
    <name evidence="1" type="ORF">C1I93_13960</name>
</gene>
<dbReference type="AlphaFoldDB" id="A0A2W2CF58"/>
<organism evidence="1 2">
    <name type="scientific">Micromonospora endophytica</name>
    <dbReference type="NCBI Taxonomy" id="515350"/>
    <lineage>
        <taxon>Bacteria</taxon>
        <taxon>Bacillati</taxon>
        <taxon>Actinomycetota</taxon>
        <taxon>Actinomycetes</taxon>
        <taxon>Micromonosporales</taxon>
        <taxon>Micromonosporaceae</taxon>
        <taxon>Micromonospora</taxon>
    </lineage>
</organism>
<keyword evidence="2" id="KW-1185">Reference proteome</keyword>
<dbReference type="EMBL" id="POTX01000079">
    <property type="protein sequence ID" value="PZF96420.1"/>
    <property type="molecule type" value="Genomic_DNA"/>
</dbReference>
<sequence>MIRRVSYDHYLAVIALTLRRRHRPVWCWVRWRMVCRCGNELPCRVRHRVPINRGQWPGESA</sequence>
<comment type="caution">
    <text evidence="1">The sequence shown here is derived from an EMBL/GenBank/DDBJ whole genome shotgun (WGS) entry which is preliminary data.</text>
</comment>
<protein>
    <submittedName>
        <fullName evidence="1">Uncharacterized protein</fullName>
    </submittedName>
</protein>
<name>A0A2W2CF58_9ACTN</name>
<dbReference type="OrthoDB" id="3397090at2"/>